<dbReference type="PANTHER" id="PTHR46127">
    <property type="entry name" value="CILIA- AND FLAGELLA-ASSOCIATED PROTEIN 65"/>
    <property type="match status" value="1"/>
</dbReference>
<dbReference type="VEuPathDB" id="FungiDB:H257_17032"/>
<sequence>MAGYNGIPVQLPVHPSPLLYVCMEYATELGSILILLHRAAPSSGSTLNRFPKVKRSRRFALNISFFVYHTQPYTNRFQRKVVLLEASAPRRAFSPTAVVLFPMATAATDDDASCPVLNRVEQQRNFGIDCGDEILFAAGAWAPGGEHTKKLHVKNVSNRTLKLKYDLPRTKYFSMEFPVLITLSPGTSRVLDIAFRPVQYEEYDDFIRVLVHIIDGGVKATSGSFRLPVKARISMLHTVIPSAGIDFGFCPTADTTEFKFPLHSTGQIDATFHWMLPGTCSS</sequence>
<accession>A0A397ERL8</accession>
<reference evidence="1 2" key="1">
    <citation type="submission" date="2018-08" db="EMBL/GenBank/DDBJ databases">
        <title>Aphanomyces genome sequencing and annotation.</title>
        <authorList>
            <person name="Minardi D."/>
            <person name="Oidtmann B."/>
            <person name="Van Der Giezen M."/>
            <person name="Studholme D.J."/>
        </authorList>
    </citation>
    <scope>NUCLEOTIDE SEQUENCE [LARGE SCALE GENOMIC DNA]</scope>
    <source>
        <strain evidence="1 2">197901</strain>
    </source>
</reference>
<protein>
    <recommendedName>
        <fullName evidence="3">MSP domain-containing protein</fullName>
    </recommendedName>
</protein>
<organism evidence="1 2">
    <name type="scientific">Aphanomyces astaci</name>
    <name type="common">Crayfish plague agent</name>
    <dbReference type="NCBI Taxonomy" id="112090"/>
    <lineage>
        <taxon>Eukaryota</taxon>
        <taxon>Sar</taxon>
        <taxon>Stramenopiles</taxon>
        <taxon>Oomycota</taxon>
        <taxon>Saprolegniomycetes</taxon>
        <taxon>Saprolegniales</taxon>
        <taxon>Verrucalvaceae</taxon>
        <taxon>Aphanomyces</taxon>
    </lineage>
</organism>
<dbReference type="PANTHER" id="PTHR46127:SF1">
    <property type="entry name" value="CILIA- AND FLAGELLA-ASSOCIATED PROTEIN 65"/>
    <property type="match status" value="1"/>
</dbReference>
<dbReference type="InterPro" id="IPR013783">
    <property type="entry name" value="Ig-like_fold"/>
</dbReference>
<gene>
    <name evidence="1" type="ORF">DYB31_015406</name>
</gene>
<dbReference type="Gene3D" id="2.60.40.10">
    <property type="entry name" value="Immunoglobulins"/>
    <property type="match status" value="1"/>
</dbReference>
<dbReference type="EMBL" id="QUTE01016313">
    <property type="protein sequence ID" value="RHY97428.1"/>
    <property type="molecule type" value="Genomic_DNA"/>
</dbReference>
<proteinExistence type="predicted"/>
<dbReference type="Proteomes" id="UP000266196">
    <property type="component" value="Unassembled WGS sequence"/>
</dbReference>
<dbReference type="InterPro" id="IPR052614">
    <property type="entry name" value="CFAP65"/>
</dbReference>
<evidence type="ECO:0008006" key="3">
    <source>
        <dbReference type="Google" id="ProtNLM"/>
    </source>
</evidence>
<evidence type="ECO:0000313" key="1">
    <source>
        <dbReference type="EMBL" id="RHY97428.1"/>
    </source>
</evidence>
<dbReference type="AlphaFoldDB" id="A0A397ERL8"/>
<evidence type="ECO:0000313" key="2">
    <source>
        <dbReference type="Proteomes" id="UP000266196"/>
    </source>
</evidence>
<name>A0A397ERL8_APHAT</name>
<comment type="caution">
    <text evidence="1">The sequence shown here is derived from an EMBL/GenBank/DDBJ whole genome shotgun (WGS) entry which is preliminary data.</text>
</comment>